<keyword evidence="3" id="KW-0597">Phosphoprotein</keyword>
<keyword evidence="13" id="KW-1185">Reference proteome</keyword>
<dbReference type="SUPFAM" id="SSF55874">
    <property type="entry name" value="ATPase domain of HSP90 chaperone/DNA topoisomerase II/histidine kinase"/>
    <property type="match status" value="1"/>
</dbReference>
<dbReference type="Pfam" id="PF02518">
    <property type="entry name" value="HATPase_c"/>
    <property type="match status" value="1"/>
</dbReference>
<feature type="transmembrane region" description="Helical" evidence="10">
    <location>
        <begin position="12"/>
        <end position="34"/>
    </location>
</feature>
<evidence type="ECO:0000313" key="12">
    <source>
        <dbReference type="EMBL" id="MFB9376989.1"/>
    </source>
</evidence>
<gene>
    <name evidence="12" type="ORF">ACFFVI_08405</name>
</gene>
<dbReference type="InterPro" id="IPR025828">
    <property type="entry name" value="Put_sensor_dom"/>
</dbReference>
<dbReference type="RefSeq" id="WP_380135362.1">
    <property type="nucleotide sequence ID" value="NZ_JBHLUI010000003.1"/>
</dbReference>
<evidence type="ECO:0000313" key="13">
    <source>
        <dbReference type="Proteomes" id="UP001589748"/>
    </source>
</evidence>
<dbReference type="GO" id="GO:0016301">
    <property type="term" value="F:kinase activity"/>
    <property type="evidence" value="ECO:0007669"/>
    <property type="project" value="UniProtKB-KW"/>
</dbReference>
<evidence type="ECO:0000256" key="1">
    <source>
        <dbReference type="ARBA" id="ARBA00000085"/>
    </source>
</evidence>
<keyword evidence="8" id="KW-0902">Two-component regulatory system</keyword>
<reference evidence="12 13" key="1">
    <citation type="submission" date="2024-09" db="EMBL/GenBank/DDBJ databases">
        <authorList>
            <person name="Sun Q."/>
            <person name="Mori K."/>
        </authorList>
    </citation>
    <scope>NUCLEOTIDE SEQUENCE [LARGE SCALE GENOMIC DNA]</scope>
    <source>
        <strain evidence="12 13">TISTR 1856</strain>
    </source>
</reference>
<dbReference type="InterPro" id="IPR011712">
    <property type="entry name" value="Sig_transdc_His_kin_sub3_dim/P"/>
</dbReference>
<evidence type="ECO:0000259" key="11">
    <source>
        <dbReference type="SMART" id="SM00387"/>
    </source>
</evidence>
<organism evidence="12 13">
    <name type="scientific">Kineococcus gynurae</name>
    <dbReference type="NCBI Taxonomy" id="452979"/>
    <lineage>
        <taxon>Bacteria</taxon>
        <taxon>Bacillati</taxon>
        <taxon>Actinomycetota</taxon>
        <taxon>Actinomycetes</taxon>
        <taxon>Kineosporiales</taxon>
        <taxon>Kineosporiaceae</taxon>
        <taxon>Kineococcus</taxon>
    </lineage>
</organism>
<keyword evidence="5" id="KW-0547">Nucleotide-binding</keyword>
<dbReference type="InterPro" id="IPR003594">
    <property type="entry name" value="HATPase_dom"/>
</dbReference>
<evidence type="ECO:0000256" key="2">
    <source>
        <dbReference type="ARBA" id="ARBA00012438"/>
    </source>
</evidence>
<keyword evidence="6 12" id="KW-0418">Kinase</keyword>
<evidence type="ECO:0000256" key="3">
    <source>
        <dbReference type="ARBA" id="ARBA00022553"/>
    </source>
</evidence>
<dbReference type="Gene3D" id="3.30.565.10">
    <property type="entry name" value="Histidine kinase-like ATPase, C-terminal domain"/>
    <property type="match status" value="1"/>
</dbReference>
<dbReference type="Proteomes" id="UP001589748">
    <property type="component" value="Unassembled WGS sequence"/>
</dbReference>
<evidence type="ECO:0000256" key="5">
    <source>
        <dbReference type="ARBA" id="ARBA00022741"/>
    </source>
</evidence>
<dbReference type="InterPro" id="IPR050482">
    <property type="entry name" value="Sensor_HK_TwoCompSys"/>
</dbReference>
<accession>A0ABV5LSF3</accession>
<dbReference type="EMBL" id="JBHMDM010000004">
    <property type="protein sequence ID" value="MFB9376989.1"/>
    <property type="molecule type" value="Genomic_DNA"/>
</dbReference>
<dbReference type="InterPro" id="IPR036890">
    <property type="entry name" value="HATPase_C_sf"/>
</dbReference>
<dbReference type="Gene3D" id="1.20.5.1930">
    <property type="match status" value="1"/>
</dbReference>
<evidence type="ECO:0000256" key="6">
    <source>
        <dbReference type="ARBA" id="ARBA00022777"/>
    </source>
</evidence>
<keyword evidence="10" id="KW-1133">Transmembrane helix</keyword>
<comment type="catalytic activity">
    <reaction evidence="1">
        <text>ATP + protein L-histidine = ADP + protein N-phospho-L-histidine.</text>
        <dbReference type="EC" id="2.7.13.3"/>
    </reaction>
</comment>
<feature type="transmembrane region" description="Helical" evidence="10">
    <location>
        <begin position="110"/>
        <end position="133"/>
    </location>
</feature>
<keyword evidence="7" id="KW-0067">ATP-binding</keyword>
<keyword evidence="10" id="KW-0812">Transmembrane</keyword>
<dbReference type="Pfam" id="PF07730">
    <property type="entry name" value="HisKA_3"/>
    <property type="match status" value="1"/>
</dbReference>
<evidence type="ECO:0000256" key="8">
    <source>
        <dbReference type="ARBA" id="ARBA00023012"/>
    </source>
</evidence>
<feature type="domain" description="Histidine kinase/HSP90-like ATPase" evidence="11">
    <location>
        <begin position="304"/>
        <end position="394"/>
    </location>
</feature>
<proteinExistence type="predicted"/>
<keyword evidence="10" id="KW-0472">Membrane</keyword>
<dbReference type="CDD" id="cd16917">
    <property type="entry name" value="HATPase_UhpB-NarQ-NarX-like"/>
    <property type="match status" value="1"/>
</dbReference>
<evidence type="ECO:0000256" key="7">
    <source>
        <dbReference type="ARBA" id="ARBA00022840"/>
    </source>
</evidence>
<dbReference type="EC" id="2.7.13.3" evidence="2"/>
<dbReference type="Pfam" id="PF13796">
    <property type="entry name" value="Sensor"/>
    <property type="match status" value="1"/>
</dbReference>
<protein>
    <recommendedName>
        <fullName evidence="2">histidine kinase</fullName>
        <ecNumber evidence="2">2.7.13.3</ecNumber>
    </recommendedName>
</protein>
<comment type="caution">
    <text evidence="12">The sequence shown here is derived from an EMBL/GenBank/DDBJ whole genome shotgun (WGS) entry which is preliminary data.</text>
</comment>
<dbReference type="SMART" id="SM00387">
    <property type="entry name" value="HATPase_c"/>
    <property type="match status" value="1"/>
</dbReference>
<dbReference type="PANTHER" id="PTHR24421">
    <property type="entry name" value="NITRATE/NITRITE SENSOR PROTEIN NARX-RELATED"/>
    <property type="match status" value="1"/>
</dbReference>
<sequence length="394" mass="41958">MRGAPGRFARRAGVLLAYRLASVVVLLLAVLVLGLLVVSVLLSVTALGVLLLALTLRLARWVTALDAWLLHVIVGEDWRWPAARGPVQRGWARWWRLVTDLRGWSACGYLLVKIPLGLAATYVPFLTGAAIVIDPERGIWGAGLDPTTGAVLSVLAALVLCLVLTVLDVRLARVLARAATRQVERARTLEHQRANLLVEASTARRRLERDLHDGTQARLTALALTLDLARQAEGLRPGAPAARLVDEAHLAAVAAMAELRTIVHGVSPPALHGGLADALREVVGNSGRQADLDLQEPFVEPDDAIALIAYFCVTELLTNAARHGGSRRVGVLARSGSDRVELVVSDDGPGGADPARGSGLTGLRDRVATVDGTMDLHSPPGRGTRVTVVLPLRI</sequence>
<evidence type="ECO:0000256" key="4">
    <source>
        <dbReference type="ARBA" id="ARBA00022679"/>
    </source>
</evidence>
<keyword evidence="4" id="KW-0808">Transferase</keyword>
<name>A0ABV5LSF3_9ACTN</name>
<feature type="transmembrane region" description="Helical" evidence="10">
    <location>
        <begin position="148"/>
        <end position="167"/>
    </location>
</feature>
<feature type="region of interest" description="Disordered" evidence="9">
    <location>
        <begin position="342"/>
        <end position="361"/>
    </location>
</feature>
<feature type="transmembrane region" description="Helical" evidence="10">
    <location>
        <begin position="40"/>
        <end position="59"/>
    </location>
</feature>
<dbReference type="PANTHER" id="PTHR24421:SF10">
    <property type="entry name" value="NITRATE_NITRITE SENSOR PROTEIN NARQ"/>
    <property type="match status" value="1"/>
</dbReference>
<evidence type="ECO:0000256" key="9">
    <source>
        <dbReference type="SAM" id="MobiDB-lite"/>
    </source>
</evidence>
<evidence type="ECO:0000256" key="10">
    <source>
        <dbReference type="SAM" id="Phobius"/>
    </source>
</evidence>